<dbReference type="RefSeq" id="WP_124971655.1">
    <property type="nucleotide sequence ID" value="NZ_BDQK01000006.1"/>
</dbReference>
<dbReference type="EMBL" id="BDQK01000006">
    <property type="protein sequence ID" value="GBF80238.1"/>
    <property type="molecule type" value="Genomic_DNA"/>
</dbReference>
<dbReference type="Proteomes" id="UP000287247">
    <property type="component" value="Unassembled WGS sequence"/>
</dbReference>
<organism evidence="1 2">
    <name type="scientific">Aphanothece sacrum FPU1</name>
    <dbReference type="NCBI Taxonomy" id="1920663"/>
    <lineage>
        <taxon>Bacteria</taxon>
        <taxon>Bacillati</taxon>
        <taxon>Cyanobacteriota</taxon>
        <taxon>Cyanophyceae</taxon>
        <taxon>Oscillatoriophycideae</taxon>
        <taxon>Chroococcales</taxon>
        <taxon>Aphanothecaceae</taxon>
        <taxon>Aphanothece</taxon>
    </lineage>
</organism>
<dbReference type="AlphaFoldDB" id="A0A401IG32"/>
<protein>
    <submittedName>
        <fullName evidence="1">Uncharacterized protein</fullName>
    </submittedName>
</protein>
<dbReference type="InterPro" id="IPR011042">
    <property type="entry name" value="6-blade_b-propeller_TolB-like"/>
</dbReference>
<dbReference type="OrthoDB" id="476591at2"/>
<dbReference type="SUPFAM" id="SSF63825">
    <property type="entry name" value="YWTD domain"/>
    <property type="match status" value="1"/>
</dbReference>
<reference evidence="2" key="1">
    <citation type="submission" date="2017-05" db="EMBL/GenBank/DDBJ databases">
        <title>Physiological properties and genetic analysis related to exopolysaccharide production of fresh-water unicellular cyanobacterium Aphanothece sacrum, Suizenji Nori, that has been cultured as a food source in Japan.</title>
        <authorList>
            <person name="Kanesaki Y."/>
            <person name="Yoshikawa S."/>
            <person name="Ohki K."/>
        </authorList>
    </citation>
    <scope>NUCLEOTIDE SEQUENCE [LARGE SCALE GENOMIC DNA]</scope>
    <source>
        <strain evidence="2">FPU1</strain>
    </source>
</reference>
<dbReference type="Gene3D" id="2.120.10.30">
    <property type="entry name" value="TolB, C-terminal domain"/>
    <property type="match status" value="1"/>
</dbReference>
<accession>A0A401IG32</accession>
<sequence length="348" mass="38312">MKRLFLKAQIILCLAILLTFLIIISPVNATLLVGNTRGDNIVMFDEKTGEFLGEFITPKLGGLKAPDHLAFGSDGDFYVSSGDRVENSAIIRYDGLTGKFKEKFAFGGGLIRPFGFTFGPDGYLYVSSFLTDQILLYEGKNGKFIDVFAQGNGLPGGLNGPNDLLFGKDGSLYVTTEGSIKGKFSGLPSQVLRFTPGEKKPTVFIDQPHSSKLEYVSFLGLKFGANGDLFVSDFANKIRQYNSQTGQLIKLIKTHDTDINSSHHAIGSLTFDDDNKLYTVGFELNNNNQGKILRFEGIDNQSLPFINQTNFILVPPTDKLIRPIGILYTSKPLKSVSQDKLNYESKSK</sequence>
<evidence type="ECO:0000313" key="2">
    <source>
        <dbReference type="Proteomes" id="UP000287247"/>
    </source>
</evidence>
<gene>
    <name evidence="1" type="ORF">AsFPU1_1639</name>
</gene>
<name>A0A401IG32_APHSA</name>
<proteinExistence type="predicted"/>
<comment type="caution">
    <text evidence="1">The sequence shown here is derived from an EMBL/GenBank/DDBJ whole genome shotgun (WGS) entry which is preliminary data.</text>
</comment>
<evidence type="ECO:0000313" key="1">
    <source>
        <dbReference type="EMBL" id="GBF80238.1"/>
    </source>
</evidence>
<keyword evidence="2" id="KW-1185">Reference proteome</keyword>